<evidence type="ECO:0008006" key="2">
    <source>
        <dbReference type="Google" id="ProtNLM"/>
    </source>
</evidence>
<proteinExistence type="predicted"/>
<organism evidence="1">
    <name type="scientific">Amaranthus palmeri</name>
    <name type="common">Palmer's pigweed</name>
    <dbReference type="NCBI Taxonomy" id="107608"/>
    <lineage>
        <taxon>Eukaryota</taxon>
        <taxon>Viridiplantae</taxon>
        <taxon>Streptophyta</taxon>
        <taxon>Embryophyta</taxon>
        <taxon>Tracheophyta</taxon>
        <taxon>Spermatophyta</taxon>
        <taxon>Magnoliopsida</taxon>
        <taxon>eudicotyledons</taxon>
        <taxon>Gunneridae</taxon>
        <taxon>Pentapetalae</taxon>
        <taxon>Caryophyllales</taxon>
        <taxon>Amaranthaceae</taxon>
        <taxon>Amaranthus</taxon>
    </lineage>
</organism>
<dbReference type="EMBL" id="MT025716">
    <property type="protein sequence ID" value="QIA97951.1"/>
    <property type="molecule type" value="Genomic_DNA"/>
</dbReference>
<sequence>MEIDKNQEEIGEGMDPQAQLNMLTEQLRVIQETNAQLVQLIANQHASVDDETKFYKRLATHRPKTYNGATDPVVLEDWINETEKILEVVNCPENMKVKLAAFYLVGPAELWWRALKGVSSTSTSAGGAAQPTSWTWDDFLKKLRERFYPAALQR</sequence>
<protein>
    <recommendedName>
        <fullName evidence="2">Retrotransposon gag domain-containing protein</fullName>
    </recommendedName>
</protein>
<dbReference type="AlphaFoldDB" id="A0A6C0T7R7"/>
<accession>A0A6C0T7R7</accession>
<gene>
    <name evidence="1" type="ORF">AP_R.00g000470-v1.0.a3</name>
</gene>
<name>A0A6C0T7R7_AMAPA</name>
<evidence type="ECO:0000313" key="1">
    <source>
        <dbReference type="EMBL" id="QIA97951.1"/>
    </source>
</evidence>
<reference evidence="1" key="1">
    <citation type="submission" date="2020-02" db="EMBL/GenBank/DDBJ databases">
        <title>The eccDNA Replicon: A heritable, self-replicating, extra-nuclear vehicle that enables gene amplification and rapid adaptive evolution in Amaranthus palmeri.</title>
        <authorList>
            <person name="Saski C.A."/>
            <person name="Molin W.T."/>
        </authorList>
    </citation>
    <scope>NUCLEOTIDE SEQUENCE</scope>
</reference>